<keyword evidence="8" id="KW-0443">Lipid metabolism</keyword>
<dbReference type="InterPro" id="IPR024906">
    <property type="entry name" value="Eno_Rdtase_FAD-bd_dom"/>
</dbReference>
<name>A0A7W7R9G8_KITKI</name>
<evidence type="ECO:0000256" key="10">
    <source>
        <dbReference type="ARBA" id="ARBA00048302"/>
    </source>
</evidence>
<sequence length="403" mass="42984">MSTQKITPKQRGYLIVNSHPTGCEATVERLWQSIEPVDAGGRAPVALVLGSSAGYGLSILLAGLRRHGIRGVGVSYENAGNERRTATAGWYRTAATARLAADAGADFTFVNADAYADTTRTEVLELLAERYGPVDYLIYSLASPRRTDPATGEVHHSVIKPIGEAYTSPSLVFEDGAATVGTVELAPADEPERAATVQVMGGTDWRLWVQALTGAGLLGQDFTTVALSYVGSEITAPVYRRGTIGAAKEHLEATAHGLNTEVLAGRGRAFTVVAGAAVTQASTAIPSIALYTSLLRNSLGAQGWRTTGDQAVDLWEQLTGARPLDLDEKGRIRLDGWELAQSVQDRVRKLWEDPAAALADAPAGPTWFHDQFRELYGWDVPGVDYQVPVETSVPWPVAVSAAS</sequence>
<evidence type="ECO:0000256" key="8">
    <source>
        <dbReference type="ARBA" id="ARBA00023098"/>
    </source>
</evidence>
<dbReference type="Proteomes" id="UP000540506">
    <property type="component" value="Unassembled WGS sequence"/>
</dbReference>
<dbReference type="RefSeq" id="WP_184944718.1">
    <property type="nucleotide sequence ID" value="NZ_JACHJV010000002.1"/>
</dbReference>
<comment type="pathway">
    <text evidence="1">Lipid metabolism.</text>
</comment>
<dbReference type="Pfam" id="PF12242">
    <property type="entry name" value="Eno-Rase_NADH_b"/>
    <property type="match status" value="1"/>
</dbReference>
<evidence type="ECO:0000256" key="1">
    <source>
        <dbReference type="ARBA" id="ARBA00005189"/>
    </source>
</evidence>
<dbReference type="InterPro" id="IPR024910">
    <property type="entry name" value="Enoyl-CoA_Rdtase_cat_dom"/>
</dbReference>
<evidence type="ECO:0000313" key="15">
    <source>
        <dbReference type="Proteomes" id="UP000540506"/>
    </source>
</evidence>
<dbReference type="EMBL" id="JACHJV010000002">
    <property type="protein sequence ID" value="MBB4927917.1"/>
    <property type="molecule type" value="Genomic_DNA"/>
</dbReference>
<dbReference type="PANTHER" id="PTHR37480:SF1">
    <property type="entry name" value="ENOYL-[ACYL-CARRIER-PROTEIN] REDUCTASE [NADH]"/>
    <property type="match status" value="1"/>
</dbReference>
<comment type="caution">
    <text evidence="14">The sequence shown here is derived from an EMBL/GenBank/DDBJ whole genome shotgun (WGS) entry which is preliminary data.</text>
</comment>
<evidence type="ECO:0000259" key="13">
    <source>
        <dbReference type="Pfam" id="PF12242"/>
    </source>
</evidence>
<accession>A0A7W7R9G8</accession>
<organism evidence="14 15">
    <name type="scientific">Kitasatospora kifunensis</name>
    <name type="common">Streptomyces kifunensis</name>
    <dbReference type="NCBI Taxonomy" id="58351"/>
    <lineage>
        <taxon>Bacteria</taxon>
        <taxon>Bacillati</taxon>
        <taxon>Actinomycetota</taxon>
        <taxon>Actinomycetes</taxon>
        <taxon>Kitasatosporales</taxon>
        <taxon>Streptomycetaceae</taxon>
        <taxon>Kitasatospora</taxon>
    </lineage>
</organism>
<feature type="domain" description="Trans-2-enoyl-CoA reductase-like NAD(P)H binding" evidence="13">
    <location>
        <begin position="6"/>
        <end position="81"/>
    </location>
</feature>
<dbReference type="AlphaFoldDB" id="A0A7W7R9G8"/>
<dbReference type="Pfam" id="PF12241">
    <property type="entry name" value="Enoyl_reductase"/>
    <property type="match status" value="1"/>
</dbReference>
<feature type="domain" description="Trans-2-enoyl-CoA reductase catalytic" evidence="12">
    <location>
        <begin position="84"/>
        <end position="315"/>
    </location>
</feature>
<evidence type="ECO:0000259" key="12">
    <source>
        <dbReference type="Pfam" id="PF12241"/>
    </source>
</evidence>
<dbReference type="Pfam" id="PF07055">
    <property type="entry name" value="Eno-Rase_FAD_bd"/>
    <property type="match status" value="1"/>
</dbReference>
<keyword evidence="9" id="KW-0275">Fatty acid biosynthesis</keyword>
<dbReference type="InterPro" id="IPR010758">
    <property type="entry name" value="Trans-2-enoyl-CoA_reductase"/>
</dbReference>
<dbReference type="GO" id="GO:0050343">
    <property type="term" value="F:trans-2-enoyl-CoA reductase (NADH) activity"/>
    <property type="evidence" value="ECO:0007669"/>
    <property type="project" value="UniProtKB-EC"/>
</dbReference>
<keyword evidence="4" id="KW-0444">Lipid biosynthesis</keyword>
<reference evidence="14 15" key="1">
    <citation type="submission" date="2020-08" db="EMBL/GenBank/DDBJ databases">
        <title>Sequencing the genomes of 1000 actinobacteria strains.</title>
        <authorList>
            <person name="Klenk H.-P."/>
        </authorList>
    </citation>
    <scope>NUCLEOTIDE SEQUENCE [LARGE SCALE GENOMIC DNA]</scope>
    <source>
        <strain evidence="14 15">DSM 41654</strain>
    </source>
</reference>
<dbReference type="GO" id="GO:0051287">
    <property type="term" value="F:NAD binding"/>
    <property type="evidence" value="ECO:0007669"/>
    <property type="project" value="TreeGrafter"/>
</dbReference>
<evidence type="ECO:0000256" key="5">
    <source>
        <dbReference type="ARBA" id="ARBA00022832"/>
    </source>
</evidence>
<evidence type="ECO:0000256" key="2">
    <source>
        <dbReference type="ARBA" id="ARBA00011245"/>
    </source>
</evidence>
<gene>
    <name evidence="14" type="ORF">FHR34_007012</name>
</gene>
<proteinExistence type="predicted"/>
<feature type="domain" description="Enoyl reductase FAD binding" evidence="11">
    <location>
        <begin position="326"/>
        <end position="389"/>
    </location>
</feature>
<evidence type="ECO:0000256" key="9">
    <source>
        <dbReference type="ARBA" id="ARBA00023160"/>
    </source>
</evidence>
<evidence type="ECO:0000256" key="7">
    <source>
        <dbReference type="ARBA" id="ARBA00023027"/>
    </source>
</evidence>
<keyword evidence="5" id="KW-0276">Fatty acid metabolism</keyword>
<evidence type="ECO:0000313" key="14">
    <source>
        <dbReference type="EMBL" id="MBB4927917.1"/>
    </source>
</evidence>
<dbReference type="PANTHER" id="PTHR37480">
    <property type="entry name" value="ENOYL-[ACYL-CARRIER-PROTEIN] REDUCTASE [NADH]"/>
    <property type="match status" value="1"/>
</dbReference>
<evidence type="ECO:0000256" key="3">
    <source>
        <dbReference type="ARBA" id="ARBA00011983"/>
    </source>
</evidence>
<evidence type="ECO:0000259" key="11">
    <source>
        <dbReference type="Pfam" id="PF07055"/>
    </source>
</evidence>
<keyword evidence="6 14" id="KW-0560">Oxidoreductase</keyword>
<dbReference type="GO" id="GO:0006633">
    <property type="term" value="P:fatty acid biosynthetic process"/>
    <property type="evidence" value="ECO:0007669"/>
    <property type="project" value="UniProtKB-KW"/>
</dbReference>
<comment type="catalytic activity">
    <reaction evidence="10">
        <text>a 2,3-saturated acyl-CoA + NAD(+) = a (2E)-enoyl-CoA + NADH + H(+)</text>
        <dbReference type="Rhea" id="RHEA:18177"/>
        <dbReference type="ChEBI" id="CHEBI:15378"/>
        <dbReference type="ChEBI" id="CHEBI:57540"/>
        <dbReference type="ChEBI" id="CHEBI:57945"/>
        <dbReference type="ChEBI" id="CHEBI:58856"/>
        <dbReference type="ChEBI" id="CHEBI:65111"/>
        <dbReference type="EC" id="1.3.1.44"/>
    </reaction>
</comment>
<evidence type="ECO:0000256" key="6">
    <source>
        <dbReference type="ARBA" id="ARBA00023002"/>
    </source>
</evidence>
<keyword evidence="7" id="KW-0520">NAD</keyword>
<evidence type="ECO:0000256" key="4">
    <source>
        <dbReference type="ARBA" id="ARBA00022516"/>
    </source>
</evidence>
<dbReference type="EC" id="1.3.1.44" evidence="3"/>
<comment type="subunit">
    <text evidence="2">Monomer.</text>
</comment>
<keyword evidence="15" id="KW-1185">Reference proteome</keyword>
<dbReference type="InterPro" id="IPR050048">
    <property type="entry name" value="FabV-like_NADH_b"/>
</dbReference>
<dbReference type="Gene3D" id="3.40.50.720">
    <property type="entry name" value="NAD(P)-binding Rossmann-like Domain"/>
    <property type="match status" value="1"/>
</dbReference>
<dbReference type="GO" id="GO:0004318">
    <property type="term" value="F:enoyl-[acyl-carrier-protein] reductase (NADH) activity"/>
    <property type="evidence" value="ECO:0007669"/>
    <property type="project" value="TreeGrafter"/>
</dbReference>
<protein>
    <recommendedName>
        <fullName evidence="3">trans-2-enoyl-CoA reductase (NAD(+))</fullName>
        <ecNumber evidence="3">1.3.1.44</ecNumber>
    </recommendedName>
</protein>